<protein>
    <submittedName>
        <fullName evidence="2">Uncharacterized protein</fullName>
    </submittedName>
</protein>
<dbReference type="EMBL" id="FRFG01000048">
    <property type="protein sequence ID" value="SHO57902.1"/>
    <property type="molecule type" value="Genomic_DNA"/>
</dbReference>
<organism evidence="2 3">
    <name type="scientific">Vibrio quintilis</name>
    <dbReference type="NCBI Taxonomy" id="1117707"/>
    <lineage>
        <taxon>Bacteria</taxon>
        <taxon>Pseudomonadati</taxon>
        <taxon>Pseudomonadota</taxon>
        <taxon>Gammaproteobacteria</taxon>
        <taxon>Vibrionales</taxon>
        <taxon>Vibrionaceae</taxon>
        <taxon>Vibrio</taxon>
    </lineage>
</organism>
<proteinExistence type="predicted"/>
<reference evidence="3" key="1">
    <citation type="submission" date="2016-12" db="EMBL/GenBank/DDBJ databases">
        <authorList>
            <person name="Rodrigo-Torres L."/>
            <person name="Arahal R.D."/>
            <person name="Lucena T."/>
        </authorList>
    </citation>
    <scope>NUCLEOTIDE SEQUENCE [LARGE SCALE GENOMIC DNA]</scope>
</reference>
<name>A0A1M7YZC1_9VIBR</name>
<gene>
    <name evidence="2" type="ORF">VQ7734_03672</name>
</gene>
<keyword evidence="3" id="KW-1185">Reference proteome</keyword>
<sequence>MMWQQSALSWPDTAQQVQTPAESVTNQINSQADSAVSRLNRLTGDASYSRHDLSTDAQSLLNLRGELNQLLVTGTIITVTPYQFQVGNRVNHGWYLNPQTAIETLVKKLRDASDMNRPGGNLHVVGIMTTAPNLGRFVSELQIITDVLPLPQWCQVKRQSESLLTNETDKFFEPAAIVQPRFKPGDSLNTNPMHDYFRQQGTQIAMLESLASDQTHVIGKLAALAAKRKHQIVQVSAAINAMKTLKGSLWSFAASGSLNSVASQLSNSNIPNNHQYTIASLIISNSPLKFWEALCSH</sequence>
<dbReference type="STRING" id="1117707.VQ7734_03672"/>
<feature type="region of interest" description="Disordered" evidence="1">
    <location>
        <begin position="1"/>
        <end position="28"/>
    </location>
</feature>
<evidence type="ECO:0000256" key="1">
    <source>
        <dbReference type="SAM" id="MobiDB-lite"/>
    </source>
</evidence>
<dbReference type="RefSeq" id="WP_234976436.1">
    <property type="nucleotide sequence ID" value="NZ_AP024897.1"/>
</dbReference>
<evidence type="ECO:0000313" key="3">
    <source>
        <dbReference type="Proteomes" id="UP000184600"/>
    </source>
</evidence>
<dbReference type="Proteomes" id="UP000184600">
    <property type="component" value="Unassembled WGS sequence"/>
</dbReference>
<evidence type="ECO:0000313" key="2">
    <source>
        <dbReference type="EMBL" id="SHO57902.1"/>
    </source>
</evidence>
<dbReference type="AlphaFoldDB" id="A0A1M7YZC1"/>
<accession>A0A1M7YZC1</accession>